<comment type="caution">
    <text evidence="2">The sequence shown here is derived from an EMBL/GenBank/DDBJ whole genome shotgun (WGS) entry which is preliminary data.</text>
</comment>
<feature type="region of interest" description="Disordered" evidence="1">
    <location>
        <begin position="524"/>
        <end position="544"/>
    </location>
</feature>
<dbReference type="STRING" id="184922.D3KHH3"/>
<organism evidence="2 3">
    <name type="scientific">Giardia intestinalis (strain ATCC 50803 / WB clone C6)</name>
    <name type="common">Giardia lamblia</name>
    <dbReference type="NCBI Taxonomy" id="184922"/>
    <lineage>
        <taxon>Eukaryota</taxon>
        <taxon>Metamonada</taxon>
        <taxon>Diplomonadida</taxon>
        <taxon>Hexamitidae</taxon>
        <taxon>Giardiinae</taxon>
        <taxon>Giardia</taxon>
    </lineage>
</organism>
<dbReference type="GO" id="GO:0005634">
    <property type="term" value="C:nucleus"/>
    <property type="evidence" value="ECO:0000318"/>
    <property type="project" value="GO_Central"/>
</dbReference>
<evidence type="ECO:0000313" key="2">
    <source>
        <dbReference type="EMBL" id="KAE8301605.1"/>
    </source>
</evidence>
<accession>D3KHH3</accession>
<evidence type="ECO:0000313" key="3">
    <source>
        <dbReference type="Proteomes" id="UP000001548"/>
    </source>
</evidence>
<dbReference type="EMBL" id="AACB03000005">
    <property type="protein sequence ID" value="KAE8301605.1"/>
    <property type="molecule type" value="Genomic_DNA"/>
</dbReference>
<dbReference type="GO" id="GO:0016887">
    <property type="term" value="F:ATP hydrolysis activity"/>
    <property type="evidence" value="ECO:0007669"/>
    <property type="project" value="InterPro"/>
</dbReference>
<dbReference type="Gene3D" id="3.40.50.300">
    <property type="entry name" value="P-loop containing nucleotide triphosphate hydrolases"/>
    <property type="match status" value="1"/>
</dbReference>
<dbReference type="SUPFAM" id="SSF52540">
    <property type="entry name" value="P-loop containing nucleoside triphosphate hydrolases"/>
    <property type="match status" value="1"/>
</dbReference>
<dbReference type="InterPro" id="IPR003959">
    <property type="entry name" value="ATPase_AAA_core"/>
</dbReference>
<dbReference type="HOGENOM" id="CLU_413596_0_0_1"/>
<dbReference type="AlphaFoldDB" id="D3KHH3"/>
<feature type="compositionally biased region" description="Polar residues" evidence="1">
    <location>
        <begin position="532"/>
        <end position="544"/>
    </location>
</feature>
<dbReference type="InterPro" id="IPR027417">
    <property type="entry name" value="P-loop_NTPase"/>
</dbReference>
<proteinExistence type="predicted"/>
<dbReference type="GO" id="GO:0005524">
    <property type="term" value="F:ATP binding"/>
    <property type="evidence" value="ECO:0007669"/>
    <property type="project" value="InterPro"/>
</dbReference>
<dbReference type="PANTHER" id="PTHR23389">
    <property type="entry name" value="CHROMOSOME TRANSMISSION FIDELITY FACTOR 18"/>
    <property type="match status" value="1"/>
</dbReference>
<dbReference type="Pfam" id="PF00004">
    <property type="entry name" value="AAA"/>
    <property type="match status" value="1"/>
</dbReference>
<dbReference type="GO" id="GO:0003677">
    <property type="term" value="F:DNA binding"/>
    <property type="evidence" value="ECO:0000318"/>
    <property type="project" value="GO_Central"/>
</dbReference>
<evidence type="ECO:0000256" key="1">
    <source>
        <dbReference type="SAM" id="MobiDB-lite"/>
    </source>
</evidence>
<dbReference type="Proteomes" id="UP000001548">
    <property type="component" value="Unassembled WGS sequence"/>
</dbReference>
<dbReference type="CDD" id="cd00009">
    <property type="entry name" value="AAA"/>
    <property type="match status" value="1"/>
</dbReference>
<gene>
    <name evidence="2" type="ORF">GL50803_0015145</name>
</gene>
<dbReference type="OMA" id="DNIDCFS"/>
<dbReference type="SMART" id="SM00382">
    <property type="entry name" value="AAA"/>
    <property type="match status" value="1"/>
</dbReference>
<reference evidence="2 3" key="1">
    <citation type="journal article" date="2007" name="Science">
        <title>Genomic minimalism in the early diverging intestinal parasite Giardia lamblia.</title>
        <authorList>
            <person name="Morrison H.G."/>
            <person name="McArthur A.G."/>
            <person name="Gillin F.D."/>
            <person name="Aley S.B."/>
            <person name="Adam R.D."/>
            <person name="Olsen G.J."/>
            <person name="Best A.A."/>
            <person name="Cande W.Z."/>
            <person name="Chen F."/>
            <person name="Cipriano M.J."/>
            <person name="Davids B.J."/>
            <person name="Dawson S.C."/>
            <person name="Elmendorf H.G."/>
            <person name="Hehl A.B."/>
            <person name="Holder M.E."/>
            <person name="Huse S.M."/>
            <person name="Kim U.U."/>
            <person name="Lasek-Nesselquist E."/>
            <person name="Manning G."/>
            <person name="Nigam A."/>
            <person name="Nixon J.E."/>
            <person name="Palm D."/>
            <person name="Passamaneck N.E."/>
            <person name="Prabhu A."/>
            <person name="Reich C.I."/>
            <person name="Reiner D.S."/>
            <person name="Samuelson J."/>
            <person name="Svard S.G."/>
            <person name="Sogin M.L."/>
        </authorList>
    </citation>
    <scope>NUCLEOTIDE SEQUENCE [LARGE SCALE GENOMIC DNA]</scope>
    <source>
        <strain evidence="2 3">WB C6</strain>
    </source>
</reference>
<dbReference type="InterPro" id="IPR003593">
    <property type="entry name" value="AAA+_ATPase"/>
</dbReference>
<keyword evidence="3" id="KW-1185">Reference proteome</keyword>
<dbReference type="PRINTS" id="PR00830">
    <property type="entry name" value="ENDOLAPTASE"/>
</dbReference>
<protein>
    <submittedName>
        <fullName evidence="2">AAA family protein</fullName>
    </submittedName>
</protein>
<sequence>MTSTVLLESYTDLVMDDDSLELIYGWMHLWELYFSKSTGGQRLTQGPAIFSKGQRYWSDHFRTLQNGLPYRRCLLIYGPTGVGKTSLAKYVSRAFGYDPLLVDCIDEEDPRLYESIFGVQSSSLNPLLMRAAGKEPSMPRHILILDNIDCFSTQQYQNNLFRRLLSYDKKVKTGQLSKFIRRQHPVILLATDAYARNVRQFRELSAVVHLAMPAADKVAIAFQKRFKIQAGMSMRSFIATALTAVSGDVRTLATALEHVYLHKCTSLDLAIQELLRGSSSSYIDLARAVATQNYKYLISTHHTRHDDSSDQILTKFLHSNNLNPLDRSVRSTAIMIAMLSFLNYSDDELEKAVHRLEDHAAEIGLLQKFDIDNHVSNHVYINFLTTISSIYQQSVINVTKRLVLAALVQLNTDLLYSPLPLRTHDNIYTSLLYPSAIRLGTLSQRNTLPLDTYYTTASPLCLASIGARSLLFASELLPLSVAMVSLGTPDIGNVLIMPPAARLSSITLASIIYDIGLSINLTQEPDDPQGRMSHTNSSTLNSQRAPTPFGTDSFGHNFTLSSTQIWDTVYRSVPTNSLQILESMRDRLLSSPAQWKSYADIDSSVLSLYERVENELEAMNKREAGILDKELVYIYSDGATTAVRRPITYSMLCGSINNIASGGL</sequence>
<name>D3KHH3_GIAIC</name>
<dbReference type="PANTHER" id="PTHR23389:SF3">
    <property type="entry name" value="CHROMOSOME TRANSMISSION FIDELITY PROTEIN 18 HOMOLOG"/>
    <property type="match status" value="1"/>
</dbReference>
<dbReference type="VEuPathDB" id="GiardiaDB:GL50803_15145"/>